<evidence type="ECO:0000256" key="1">
    <source>
        <dbReference type="ARBA" id="ARBA00007626"/>
    </source>
</evidence>
<protein>
    <recommendedName>
        <fullName evidence="6">Pentatricopeptide repeat-containing protein</fullName>
    </recommendedName>
</protein>
<dbReference type="Pfam" id="PF01535">
    <property type="entry name" value="PPR"/>
    <property type="match status" value="3"/>
</dbReference>
<comment type="similarity">
    <text evidence="1">Belongs to the PPR family. P subfamily.</text>
</comment>
<accession>A0A7N2MSD3</accession>
<keyword evidence="2" id="KW-0677">Repeat</keyword>
<proteinExistence type="inferred from homology"/>
<dbReference type="Proteomes" id="UP000594261">
    <property type="component" value="Chromosome 10"/>
</dbReference>
<dbReference type="InterPro" id="IPR011990">
    <property type="entry name" value="TPR-like_helical_dom_sf"/>
</dbReference>
<dbReference type="PROSITE" id="PS51375">
    <property type="entry name" value="PPR"/>
    <property type="match status" value="1"/>
</dbReference>
<organism evidence="4 5">
    <name type="scientific">Quercus lobata</name>
    <name type="common">Valley oak</name>
    <dbReference type="NCBI Taxonomy" id="97700"/>
    <lineage>
        <taxon>Eukaryota</taxon>
        <taxon>Viridiplantae</taxon>
        <taxon>Streptophyta</taxon>
        <taxon>Embryophyta</taxon>
        <taxon>Tracheophyta</taxon>
        <taxon>Spermatophyta</taxon>
        <taxon>Magnoliopsida</taxon>
        <taxon>eudicotyledons</taxon>
        <taxon>Gunneridae</taxon>
        <taxon>Pentapetalae</taxon>
        <taxon>rosids</taxon>
        <taxon>fabids</taxon>
        <taxon>Fagales</taxon>
        <taxon>Fagaceae</taxon>
        <taxon>Quercus</taxon>
    </lineage>
</organism>
<feature type="repeat" description="PPR" evidence="3">
    <location>
        <begin position="212"/>
        <end position="246"/>
    </location>
</feature>
<dbReference type="PANTHER" id="PTHR47933:SF11">
    <property type="entry name" value="PENTATRICOPEPTIDE REPEAT-CONTAINING PROTEIN 2"/>
    <property type="match status" value="1"/>
</dbReference>
<evidence type="ECO:0000313" key="4">
    <source>
        <dbReference type="EnsemblPlants" id="QL10p045743:mrna"/>
    </source>
</evidence>
<dbReference type="Pfam" id="PF13041">
    <property type="entry name" value="PPR_2"/>
    <property type="match status" value="1"/>
</dbReference>
<keyword evidence="5" id="KW-1185">Reference proteome</keyword>
<dbReference type="InterPro" id="IPR002885">
    <property type="entry name" value="PPR_rpt"/>
</dbReference>
<dbReference type="NCBIfam" id="TIGR00756">
    <property type="entry name" value="PPR"/>
    <property type="match status" value="2"/>
</dbReference>
<evidence type="ECO:0000256" key="2">
    <source>
        <dbReference type="ARBA" id="ARBA00022737"/>
    </source>
</evidence>
<dbReference type="PANTHER" id="PTHR47933">
    <property type="entry name" value="PENTATRICOPEPTIDE REPEAT-CONTAINING PROTEIN 1, MITOCHONDRIAL"/>
    <property type="match status" value="1"/>
</dbReference>
<dbReference type="Gramene" id="QL10p045743:mrna">
    <property type="protein sequence ID" value="QL10p045743:mrna"/>
    <property type="gene ID" value="QL10p045743"/>
</dbReference>
<dbReference type="InParanoid" id="A0A7N2MSD3"/>
<reference evidence="4 5" key="1">
    <citation type="journal article" date="2016" name="G3 (Bethesda)">
        <title>First Draft Assembly and Annotation of the Genome of a California Endemic Oak Quercus lobata Nee (Fagaceae).</title>
        <authorList>
            <person name="Sork V.L."/>
            <person name="Fitz-Gibbon S.T."/>
            <person name="Puiu D."/>
            <person name="Crepeau M."/>
            <person name="Gugger P.F."/>
            <person name="Sherman R."/>
            <person name="Stevens K."/>
            <person name="Langley C.H."/>
            <person name="Pellegrini M."/>
            <person name="Salzberg S.L."/>
        </authorList>
    </citation>
    <scope>NUCLEOTIDE SEQUENCE [LARGE SCALE GENOMIC DNA]</scope>
    <source>
        <strain evidence="4 5">cv. SW786</strain>
    </source>
</reference>
<dbReference type="InterPro" id="IPR051240">
    <property type="entry name" value="Mito_RNA-Proc/Resp"/>
</dbReference>
<name>A0A7N2MSD3_QUELO</name>
<evidence type="ECO:0000313" key="5">
    <source>
        <dbReference type="Proteomes" id="UP000594261"/>
    </source>
</evidence>
<dbReference type="EnsemblPlants" id="QL10p045743:mrna">
    <property type="protein sequence ID" value="QL10p045743:mrna"/>
    <property type="gene ID" value="QL10p045743"/>
</dbReference>
<evidence type="ECO:0008006" key="6">
    <source>
        <dbReference type="Google" id="ProtNLM"/>
    </source>
</evidence>
<reference evidence="4" key="2">
    <citation type="submission" date="2021-01" db="UniProtKB">
        <authorList>
            <consortium name="EnsemblPlants"/>
        </authorList>
    </citation>
    <scope>IDENTIFICATION</scope>
</reference>
<dbReference type="AlphaFoldDB" id="A0A7N2MSD3"/>
<dbReference type="GO" id="GO:0003729">
    <property type="term" value="F:mRNA binding"/>
    <property type="evidence" value="ECO:0007669"/>
    <property type="project" value="TreeGrafter"/>
</dbReference>
<sequence length="293" mass="33575">MIRGSSPLQPKILPFCRTLPWIPMLLVGLLVENSTPFRDRLNETLVVEVLSLVQNPELGVKFFVWAGRQIGYSHTGVVYDALLERLGCDSNERIPEQFLGEIKDDDKEVLGKLLNFLIHKCCRNGLWNLALEELGRLKDFGYKPTRWTNNALVQVFLKADWLDTAYLVHREMSSSGFSMDEFTLGCFAQSLCKAGRWREALSLFEKEEIVPNTVLYTKMISGLCEASLFEEAMDFLNRMRTSSCIPNVVTYRTLLCGCLRKRQLDQEIILMPISCLRKWSNAIASQVMWFTIS</sequence>
<dbReference type="EMBL" id="LRBV02000010">
    <property type="status" value="NOT_ANNOTATED_CDS"/>
    <property type="molecule type" value="Genomic_DNA"/>
</dbReference>
<evidence type="ECO:0000256" key="3">
    <source>
        <dbReference type="PROSITE-ProRule" id="PRU00708"/>
    </source>
</evidence>
<dbReference type="Gene3D" id="1.25.40.10">
    <property type="entry name" value="Tetratricopeptide repeat domain"/>
    <property type="match status" value="2"/>
</dbReference>